<evidence type="ECO:0000313" key="1">
    <source>
        <dbReference type="EMBL" id="QXE22700.1"/>
    </source>
</evidence>
<sequence>MKNLTLMNKTRSNFHQTALENFYPFSIVEEKTSL</sequence>
<gene>
    <name evidence="1" type="ORF">B6N60_01386</name>
</gene>
<dbReference type="Proteomes" id="UP000683511">
    <property type="component" value="Chromosome"/>
</dbReference>
<proteinExistence type="predicted"/>
<dbReference type="AlphaFoldDB" id="A0A975T6A6"/>
<accession>A0A975T6A6</accession>
<name>A0A975T6A6_9NOST</name>
<dbReference type="KEGG" id="rsin:B6N60_01386"/>
<dbReference type="EMBL" id="CP021056">
    <property type="protein sequence ID" value="QXE22700.1"/>
    <property type="molecule type" value="Genomic_DNA"/>
</dbReference>
<organism evidence="1 2">
    <name type="scientific">Richelia sinica FACHB-800</name>
    <dbReference type="NCBI Taxonomy" id="1357546"/>
    <lineage>
        <taxon>Bacteria</taxon>
        <taxon>Bacillati</taxon>
        <taxon>Cyanobacteriota</taxon>
        <taxon>Cyanophyceae</taxon>
        <taxon>Nostocales</taxon>
        <taxon>Nostocaceae</taxon>
        <taxon>Richelia</taxon>
    </lineage>
</organism>
<reference evidence="1" key="1">
    <citation type="submission" date="2017-04" db="EMBL/GenBank/DDBJ databases">
        <title>Genome deletions in a multicellular cyanobacterial endosymbiont for morphological adaptation in marine diatoms.</title>
        <authorList>
            <person name="Wang Y."/>
            <person name="Gao H."/>
            <person name="Li R."/>
            <person name="Xu X."/>
        </authorList>
    </citation>
    <scope>NUCLEOTIDE SEQUENCE</scope>
    <source>
        <strain evidence="1">FACHB 800</strain>
    </source>
</reference>
<protein>
    <submittedName>
        <fullName evidence="1">Uncharacterized protein</fullName>
    </submittedName>
</protein>
<evidence type="ECO:0000313" key="2">
    <source>
        <dbReference type="Proteomes" id="UP000683511"/>
    </source>
</evidence>
<keyword evidence="2" id="KW-1185">Reference proteome</keyword>